<reference evidence="1 2" key="1">
    <citation type="submission" date="2024-04" db="EMBL/GenBank/DDBJ databases">
        <title>Tritrichomonas musculus Genome.</title>
        <authorList>
            <person name="Alves-Ferreira E."/>
            <person name="Grigg M."/>
            <person name="Lorenzi H."/>
            <person name="Galac M."/>
        </authorList>
    </citation>
    <scope>NUCLEOTIDE SEQUENCE [LARGE SCALE GENOMIC DNA]</scope>
    <source>
        <strain evidence="1 2">EAF2021</strain>
    </source>
</reference>
<sequence length="190" mass="22091">MENLKDYRFIKNKALIQAIDAKQTQKMKDDGLNNIEITGSKISFEIDIQNLGIINTYSAIFCNNIEYYGDAIVPIYIPNVHDIKEIMNDLLTDKCFEYKFISPYIKIKSMERKGFNRYISTNSLVHSLRSHINIDEDDCIYNVAPLKELPSGIYVIHEANENGEIIKTLFDTTYFYKPKLLNQINLKKAY</sequence>
<organism evidence="1 2">
    <name type="scientific">Tritrichomonas musculus</name>
    <dbReference type="NCBI Taxonomy" id="1915356"/>
    <lineage>
        <taxon>Eukaryota</taxon>
        <taxon>Metamonada</taxon>
        <taxon>Parabasalia</taxon>
        <taxon>Tritrichomonadida</taxon>
        <taxon>Tritrichomonadidae</taxon>
        <taxon>Tritrichomonas</taxon>
    </lineage>
</organism>
<protein>
    <submittedName>
        <fullName evidence="1">Uncharacterized protein</fullName>
    </submittedName>
</protein>
<evidence type="ECO:0000313" key="1">
    <source>
        <dbReference type="EMBL" id="KAK8884941.1"/>
    </source>
</evidence>
<gene>
    <name evidence="1" type="ORF">M9Y10_044064</name>
</gene>
<name>A0ABR2K1U4_9EUKA</name>
<dbReference type="EMBL" id="JAPFFF010000008">
    <property type="protein sequence ID" value="KAK8884941.1"/>
    <property type="molecule type" value="Genomic_DNA"/>
</dbReference>
<keyword evidence="2" id="KW-1185">Reference proteome</keyword>
<proteinExistence type="predicted"/>
<comment type="caution">
    <text evidence="1">The sequence shown here is derived from an EMBL/GenBank/DDBJ whole genome shotgun (WGS) entry which is preliminary data.</text>
</comment>
<evidence type="ECO:0000313" key="2">
    <source>
        <dbReference type="Proteomes" id="UP001470230"/>
    </source>
</evidence>
<dbReference type="Proteomes" id="UP001470230">
    <property type="component" value="Unassembled WGS sequence"/>
</dbReference>
<accession>A0ABR2K1U4</accession>